<sequence length="131" mass="14644">MPHHLLLRDTSSLLLRDASLSSLEKCAHHHLLPIASSHERCLNTLLIPFKKTTKKITKAAKTKRREVRNPLMKVQEQEPEMLPCYASASPLSSQLSTIGTLPIESSSIKVWYPCNVLAQPPLLPPDTLDDD</sequence>
<proteinExistence type="predicted"/>
<dbReference type="EMBL" id="JAMYWD010000003">
    <property type="protein sequence ID" value="KAJ4977354.1"/>
    <property type="molecule type" value="Genomic_DNA"/>
</dbReference>
<name>A0A9Q0QZE4_9MAGN</name>
<dbReference type="Proteomes" id="UP001141806">
    <property type="component" value="Unassembled WGS sequence"/>
</dbReference>
<reference evidence="1" key="1">
    <citation type="journal article" date="2023" name="Plant J.">
        <title>The genome of the king protea, Protea cynaroides.</title>
        <authorList>
            <person name="Chang J."/>
            <person name="Duong T.A."/>
            <person name="Schoeman C."/>
            <person name="Ma X."/>
            <person name="Roodt D."/>
            <person name="Barker N."/>
            <person name="Li Z."/>
            <person name="Van de Peer Y."/>
            <person name="Mizrachi E."/>
        </authorList>
    </citation>
    <scope>NUCLEOTIDE SEQUENCE</scope>
    <source>
        <tissue evidence="1">Young leaves</tissue>
    </source>
</reference>
<dbReference type="PANTHER" id="PTHR47927:SF2">
    <property type="entry name" value="PHOSPHOGLYCERATE MUTASE FAMILY PROTEIN"/>
    <property type="match status" value="1"/>
</dbReference>
<gene>
    <name evidence="1" type="ORF">NE237_002460</name>
</gene>
<keyword evidence="2" id="KW-1185">Reference proteome</keyword>
<protein>
    <submittedName>
        <fullName evidence="1">Uncharacterized protein</fullName>
    </submittedName>
</protein>
<evidence type="ECO:0000313" key="2">
    <source>
        <dbReference type="Proteomes" id="UP001141806"/>
    </source>
</evidence>
<dbReference type="AlphaFoldDB" id="A0A9Q0QZE4"/>
<accession>A0A9Q0QZE4</accession>
<dbReference type="PANTHER" id="PTHR47927">
    <property type="entry name" value="PUTATIVE-RELATED"/>
    <property type="match status" value="1"/>
</dbReference>
<evidence type="ECO:0000313" key="1">
    <source>
        <dbReference type="EMBL" id="KAJ4977354.1"/>
    </source>
</evidence>
<comment type="caution">
    <text evidence="1">The sequence shown here is derived from an EMBL/GenBank/DDBJ whole genome shotgun (WGS) entry which is preliminary data.</text>
</comment>
<organism evidence="1 2">
    <name type="scientific">Protea cynaroides</name>
    <dbReference type="NCBI Taxonomy" id="273540"/>
    <lineage>
        <taxon>Eukaryota</taxon>
        <taxon>Viridiplantae</taxon>
        <taxon>Streptophyta</taxon>
        <taxon>Embryophyta</taxon>
        <taxon>Tracheophyta</taxon>
        <taxon>Spermatophyta</taxon>
        <taxon>Magnoliopsida</taxon>
        <taxon>Proteales</taxon>
        <taxon>Proteaceae</taxon>
        <taxon>Protea</taxon>
    </lineage>
</organism>